<dbReference type="CTD" id="91687"/>
<keyword evidence="8" id="KW-0472">Membrane</keyword>
<comment type="similarity">
    <text evidence="3">Belongs to the CENP-L/IML3 family.</text>
</comment>
<dbReference type="GO" id="GO:0000775">
    <property type="term" value="C:chromosome, centromeric region"/>
    <property type="evidence" value="ECO:0007669"/>
    <property type="project" value="UniProtKB-SubCell"/>
</dbReference>
<evidence type="ECO:0000256" key="6">
    <source>
        <dbReference type="ARBA" id="ARBA00023242"/>
    </source>
</evidence>
<evidence type="ECO:0000313" key="9">
    <source>
        <dbReference type="Proteomes" id="UP001318040"/>
    </source>
</evidence>
<evidence type="ECO:0000256" key="8">
    <source>
        <dbReference type="SAM" id="Phobius"/>
    </source>
</evidence>
<dbReference type="PANTHER" id="PTHR31740:SF2">
    <property type="entry name" value="CENTROMERE PROTEIN L"/>
    <property type="match status" value="1"/>
</dbReference>
<dbReference type="RefSeq" id="XP_032815022.1">
    <property type="nucleotide sequence ID" value="XM_032959131.1"/>
</dbReference>
<evidence type="ECO:0000313" key="10">
    <source>
        <dbReference type="RefSeq" id="XP_032815022.1"/>
    </source>
</evidence>
<dbReference type="PANTHER" id="PTHR31740">
    <property type="entry name" value="CENTROMERE PROTEIN L"/>
    <property type="match status" value="1"/>
</dbReference>
<evidence type="ECO:0000256" key="7">
    <source>
        <dbReference type="ARBA" id="ARBA00023328"/>
    </source>
</evidence>
<keyword evidence="8" id="KW-0812">Transmembrane</keyword>
<evidence type="ECO:0000256" key="1">
    <source>
        <dbReference type="ARBA" id="ARBA00004123"/>
    </source>
</evidence>
<gene>
    <name evidence="10" type="primary">CENPL</name>
</gene>
<sequence length="331" mass="37002">MENRQPNVNFATSEDKQENWVNIKKPTPFGQTPASRLLHSTNKPRLHPDDLPRLQSLLKKWLHVSRVSPLFGYSPTCLKMYSQMLSAHLQAEQRKGVPVEMGEHHTGHALLSIFPGLAVTGKESEAVCIQVFKKESKTKQKIVWEGVLCCTDADVSLLASIPAEFTCLPLMLWYGPKGVGMQVAGWLQKTFDCRVGTLTLTSQDLAWMVTLWIMNEGKATNCTELKWTAPTEVKEGLTISMSIHPTDALQLWECIHMGGNEVTMQEVSNFMNGIESHFYNHFHIILSAMSLAYIGTSAACAARKGKIKMLTVGRMHEVLRFLTELAVPHGQ</sequence>
<keyword evidence="7" id="KW-0137">Centromere</keyword>
<accession>A0AAJ7TBY0</accession>
<dbReference type="GeneID" id="116945053"/>
<name>A0AAJ7TBY0_PETMA</name>
<dbReference type="KEGG" id="pmrn:116945053"/>
<keyword evidence="5" id="KW-0158">Chromosome</keyword>
<organism evidence="9 10">
    <name type="scientific">Petromyzon marinus</name>
    <name type="common">Sea lamprey</name>
    <dbReference type="NCBI Taxonomy" id="7757"/>
    <lineage>
        <taxon>Eukaryota</taxon>
        <taxon>Metazoa</taxon>
        <taxon>Chordata</taxon>
        <taxon>Craniata</taxon>
        <taxon>Vertebrata</taxon>
        <taxon>Cyclostomata</taxon>
        <taxon>Hyperoartia</taxon>
        <taxon>Petromyzontiformes</taxon>
        <taxon>Petromyzontidae</taxon>
        <taxon>Petromyzon</taxon>
    </lineage>
</organism>
<dbReference type="Pfam" id="PF13092">
    <property type="entry name" value="CENP-L"/>
    <property type="match status" value="1"/>
</dbReference>
<dbReference type="GO" id="GO:0005634">
    <property type="term" value="C:nucleus"/>
    <property type="evidence" value="ECO:0007669"/>
    <property type="project" value="UniProtKB-SubCell"/>
</dbReference>
<keyword evidence="6" id="KW-0539">Nucleus</keyword>
<protein>
    <recommendedName>
        <fullName evidence="4">Centromere protein L</fullName>
    </recommendedName>
</protein>
<reference evidence="10" key="1">
    <citation type="submission" date="2025-08" db="UniProtKB">
        <authorList>
            <consortium name="RefSeq"/>
        </authorList>
    </citation>
    <scope>IDENTIFICATION</scope>
    <source>
        <tissue evidence="10">Sperm</tissue>
    </source>
</reference>
<evidence type="ECO:0000256" key="5">
    <source>
        <dbReference type="ARBA" id="ARBA00022454"/>
    </source>
</evidence>
<evidence type="ECO:0000256" key="4">
    <source>
        <dbReference type="ARBA" id="ARBA00016380"/>
    </source>
</evidence>
<evidence type="ECO:0000256" key="2">
    <source>
        <dbReference type="ARBA" id="ARBA00004584"/>
    </source>
</evidence>
<feature type="transmembrane region" description="Helical" evidence="8">
    <location>
        <begin position="282"/>
        <end position="302"/>
    </location>
</feature>
<dbReference type="InterPro" id="IPR025204">
    <property type="entry name" value="CENP-L"/>
</dbReference>
<evidence type="ECO:0000256" key="3">
    <source>
        <dbReference type="ARBA" id="ARBA00011060"/>
    </source>
</evidence>
<dbReference type="AlphaFoldDB" id="A0AAJ7TBY0"/>
<keyword evidence="9" id="KW-1185">Reference proteome</keyword>
<comment type="subcellular location">
    <subcellularLocation>
        <location evidence="2">Chromosome</location>
        <location evidence="2">Centromere</location>
    </subcellularLocation>
    <subcellularLocation>
        <location evidence="1">Nucleus</location>
    </subcellularLocation>
</comment>
<proteinExistence type="inferred from homology"/>
<dbReference type="Proteomes" id="UP001318040">
    <property type="component" value="Chromosome 22"/>
</dbReference>
<keyword evidence="8" id="KW-1133">Transmembrane helix</keyword>